<gene>
    <name evidence="1" type="ORF">S12H4_25448</name>
</gene>
<dbReference type="AlphaFoldDB" id="X1R0M9"/>
<dbReference type="EMBL" id="BARW01014283">
    <property type="protein sequence ID" value="GAI74357.1"/>
    <property type="molecule type" value="Genomic_DNA"/>
</dbReference>
<reference evidence="1" key="1">
    <citation type="journal article" date="2014" name="Front. Microbiol.">
        <title>High frequency of phylogenetically diverse reductive dehalogenase-homologous genes in deep subseafloor sedimentary metagenomes.</title>
        <authorList>
            <person name="Kawai M."/>
            <person name="Futagami T."/>
            <person name="Toyoda A."/>
            <person name="Takaki Y."/>
            <person name="Nishi S."/>
            <person name="Hori S."/>
            <person name="Arai W."/>
            <person name="Tsubouchi T."/>
            <person name="Morono Y."/>
            <person name="Uchiyama I."/>
            <person name="Ito T."/>
            <person name="Fujiyama A."/>
            <person name="Inagaki F."/>
            <person name="Takami H."/>
        </authorList>
    </citation>
    <scope>NUCLEOTIDE SEQUENCE</scope>
    <source>
        <strain evidence="1">Expedition CK06-06</strain>
    </source>
</reference>
<accession>X1R0M9</accession>
<organism evidence="1">
    <name type="scientific">marine sediment metagenome</name>
    <dbReference type="NCBI Taxonomy" id="412755"/>
    <lineage>
        <taxon>unclassified sequences</taxon>
        <taxon>metagenomes</taxon>
        <taxon>ecological metagenomes</taxon>
    </lineage>
</organism>
<protein>
    <submittedName>
        <fullName evidence="1">Uncharacterized protein</fullName>
    </submittedName>
</protein>
<evidence type="ECO:0000313" key="1">
    <source>
        <dbReference type="EMBL" id="GAI74357.1"/>
    </source>
</evidence>
<sequence>LVVFLVDVRLDFGNNWRNARLLFFTTELNSEPL</sequence>
<comment type="caution">
    <text evidence="1">The sequence shown here is derived from an EMBL/GenBank/DDBJ whole genome shotgun (WGS) entry which is preliminary data.</text>
</comment>
<name>X1R0M9_9ZZZZ</name>
<proteinExistence type="predicted"/>
<feature type="non-terminal residue" evidence="1">
    <location>
        <position position="1"/>
    </location>
</feature>